<dbReference type="InterPro" id="IPR043129">
    <property type="entry name" value="ATPase_NBD"/>
</dbReference>
<dbReference type="InterPro" id="IPR018483">
    <property type="entry name" value="Carb_kinase_FGGY_CS"/>
</dbReference>
<evidence type="ECO:0000256" key="3">
    <source>
        <dbReference type="ARBA" id="ARBA00022741"/>
    </source>
</evidence>
<dbReference type="GO" id="GO:0004370">
    <property type="term" value="F:glycerol kinase activity"/>
    <property type="evidence" value="ECO:0007669"/>
    <property type="project" value="TreeGrafter"/>
</dbReference>
<dbReference type="PROSITE" id="PS00445">
    <property type="entry name" value="FGGY_KINASES_2"/>
    <property type="match status" value="1"/>
</dbReference>
<evidence type="ECO:0000256" key="4">
    <source>
        <dbReference type="ARBA" id="ARBA00022777"/>
    </source>
</evidence>
<name>A0A934KMB5_9BACT</name>
<dbReference type="PIRSF" id="PIRSF000538">
    <property type="entry name" value="GlpK"/>
    <property type="match status" value="1"/>
</dbReference>
<evidence type="ECO:0000256" key="2">
    <source>
        <dbReference type="ARBA" id="ARBA00022679"/>
    </source>
</evidence>
<reference evidence="10 11" key="1">
    <citation type="submission" date="2020-10" db="EMBL/GenBank/DDBJ databases">
        <title>Ca. Dormibacterota MAGs.</title>
        <authorList>
            <person name="Montgomery K."/>
        </authorList>
    </citation>
    <scope>NUCLEOTIDE SEQUENCE [LARGE SCALE GENOMIC DNA]</scope>
    <source>
        <strain evidence="10">Mitchell_Peninsula_5</strain>
    </source>
</reference>
<gene>
    <name evidence="10" type="primary">glpK</name>
    <name evidence="10" type="ORF">JF887_03225</name>
</gene>
<dbReference type="PANTHER" id="PTHR10196:SF69">
    <property type="entry name" value="GLYCEROL KINASE"/>
    <property type="match status" value="1"/>
</dbReference>
<accession>A0A934KMB5</accession>
<dbReference type="GO" id="GO:0005829">
    <property type="term" value="C:cytosol"/>
    <property type="evidence" value="ECO:0007669"/>
    <property type="project" value="TreeGrafter"/>
</dbReference>
<organism evidence="10 11">
    <name type="scientific">Candidatus Amunia macphersoniae</name>
    <dbReference type="NCBI Taxonomy" id="3127014"/>
    <lineage>
        <taxon>Bacteria</taxon>
        <taxon>Bacillati</taxon>
        <taxon>Candidatus Dormiibacterota</taxon>
        <taxon>Candidatus Dormibacteria</taxon>
        <taxon>Candidatus Aeolococcales</taxon>
        <taxon>Candidatus Aeolococcaceae</taxon>
        <taxon>Candidatus Amunia</taxon>
    </lineage>
</organism>
<evidence type="ECO:0000256" key="5">
    <source>
        <dbReference type="ARBA" id="ARBA00022840"/>
    </source>
</evidence>
<dbReference type="InterPro" id="IPR018485">
    <property type="entry name" value="FGGY_C"/>
</dbReference>
<dbReference type="Gene3D" id="3.30.420.40">
    <property type="match status" value="2"/>
</dbReference>
<dbReference type="AlphaFoldDB" id="A0A934KMB5"/>
<dbReference type="NCBIfam" id="NF000756">
    <property type="entry name" value="PRK00047.1"/>
    <property type="match status" value="1"/>
</dbReference>
<dbReference type="EMBL" id="JAEKNN010000012">
    <property type="protein sequence ID" value="MBJ7608430.1"/>
    <property type="molecule type" value="Genomic_DNA"/>
</dbReference>
<evidence type="ECO:0000259" key="8">
    <source>
        <dbReference type="Pfam" id="PF00370"/>
    </source>
</evidence>
<keyword evidence="4 7" id="KW-0418">Kinase</keyword>
<evidence type="ECO:0000313" key="11">
    <source>
        <dbReference type="Proteomes" id="UP000614410"/>
    </source>
</evidence>
<dbReference type="InterPro" id="IPR000577">
    <property type="entry name" value="Carb_kinase_FGGY"/>
</dbReference>
<keyword evidence="3" id="KW-0547">Nucleotide-binding</keyword>
<dbReference type="Proteomes" id="UP000614410">
    <property type="component" value="Unassembled WGS sequence"/>
</dbReference>
<evidence type="ECO:0000256" key="7">
    <source>
        <dbReference type="RuleBase" id="RU003733"/>
    </source>
</evidence>
<feature type="domain" description="Carbohydrate kinase FGGY N-terminal" evidence="8">
    <location>
        <begin position="6"/>
        <end position="250"/>
    </location>
</feature>
<evidence type="ECO:0000259" key="9">
    <source>
        <dbReference type="Pfam" id="PF02782"/>
    </source>
</evidence>
<protein>
    <recommendedName>
        <fullName evidence="6">ATP:glycerol 3-phosphotransferase</fullName>
    </recommendedName>
</protein>
<feature type="domain" description="Carbohydrate kinase FGGY C-terminal" evidence="9">
    <location>
        <begin position="261"/>
        <end position="447"/>
    </location>
</feature>
<dbReference type="InterPro" id="IPR018484">
    <property type="entry name" value="FGGY_N"/>
</dbReference>
<evidence type="ECO:0000256" key="6">
    <source>
        <dbReference type="ARBA" id="ARBA00043149"/>
    </source>
</evidence>
<evidence type="ECO:0000256" key="1">
    <source>
        <dbReference type="ARBA" id="ARBA00009156"/>
    </source>
</evidence>
<dbReference type="Pfam" id="PF00370">
    <property type="entry name" value="FGGY_N"/>
    <property type="match status" value="1"/>
</dbReference>
<comment type="similarity">
    <text evidence="1 7">Belongs to the FGGY kinase family.</text>
</comment>
<dbReference type="GO" id="GO:0005524">
    <property type="term" value="F:ATP binding"/>
    <property type="evidence" value="ECO:0007669"/>
    <property type="project" value="UniProtKB-KW"/>
</dbReference>
<dbReference type="PANTHER" id="PTHR10196">
    <property type="entry name" value="SUGAR KINASE"/>
    <property type="match status" value="1"/>
</dbReference>
<proteinExistence type="inferred from homology"/>
<dbReference type="SUPFAM" id="SSF53067">
    <property type="entry name" value="Actin-like ATPase domain"/>
    <property type="match status" value="2"/>
</dbReference>
<dbReference type="GO" id="GO:0019563">
    <property type="term" value="P:glycerol catabolic process"/>
    <property type="evidence" value="ECO:0007669"/>
    <property type="project" value="TreeGrafter"/>
</dbReference>
<evidence type="ECO:0000313" key="10">
    <source>
        <dbReference type="EMBL" id="MBJ7608430.1"/>
    </source>
</evidence>
<comment type="caution">
    <text evidence="10">The sequence shown here is derived from an EMBL/GenBank/DDBJ whole genome shotgun (WGS) entry which is preliminary data.</text>
</comment>
<sequence length="495" mass="51445">MTVPRILAVDQGTSGTTSLVVGADGVVAGRGYAEVPVRYPRDGWVEQDPEDLWRSVLVAARAALDAAGDPAPVAVGITNQRETAVLFERDGLAPVAPAIVWQCRRSAALCAAHRERGEEDAVRARTGLLLDPYFTATKLEWLFAEQPGLRYRAERGRLCGGTVDTWLIARMSGGSALVTDAGNASRTLLYDLASGTFGDDLCETFGVPAALLAEIRPSAGRVAFTEPSEFLGLRLPISGIAGDQQAALFGQACLQPGMSKNTYGTGSFVVVNAGTSLPGPVDGLLRTVAWRLGGADTFALEGSIFVTGAGITWLRDGLGLISAADEAGPLFDSVPDSNGCLFIPALSGLGAPYWDPAARGALVGLSAGVSRAHVVRAVVEAMAYRTRDVIEAIEAGSDIDLRELRVDGGASVMDGLCQFQADLLALPVTRAASVDSTAVGAAMLAAVGEGLVEAPGGVAAAYRAGRTFEPAQPGERPQAPYAAWLQAVARVRGQL</sequence>
<keyword evidence="2 7" id="KW-0808">Transferase</keyword>
<keyword evidence="5" id="KW-0067">ATP-binding</keyword>
<dbReference type="Pfam" id="PF02782">
    <property type="entry name" value="FGGY_C"/>
    <property type="match status" value="1"/>
</dbReference>